<dbReference type="PANTHER" id="PTHR45128:SF1">
    <property type="entry name" value="S-ADENOSYLMETHIONINE-DEPENDENT METHYLTRANSFERASE RV2258C"/>
    <property type="match status" value="1"/>
</dbReference>
<sequence>MNFGNELGILDHLDICPRSSEYIAFESSYKQNYVAAWLKIMVEAGLVENTDSENLFRVNPDHRNVMVKTNPTILLSGLLTMVLGIASKIKACFRLDGPSGTEYSDYENLRSSNAITDNSSKQNVIKILHGIPPSLKFKLASGHASYLDVGCGLGIQTSILSK</sequence>
<dbReference type="AlphaFoldDB" id="A0A915JCB4"/>
<accession>A0A915JCB4</accession>
<keyword evidence="1" id="KW-1185">Reference proteome</keyword>
<organism evidence="1 2">
    <name type="scientific">Romanomermis culicivorax</name>
    <name type="common">Nematode worm</name>
    <dbReference type="NCBI Taxonomy" id="13658"/>
    <lineage>
        <taxon>Eukaryota</taxon>
        <taxon>Metazoa</taxon>
        <taxon>Ecdysozoa</taxon>
        <taxon>Nematoda</taxon>
        <taxon>Enoplea</taxon>
        <taxon>Dorylaimia</taxon>
        <taxon>Mermithida</taxon>
        <taxon>Mermithoidea</taxon>
        <taxon>Mermithidae</taxon>
        <taxon>Romanomermis</taxon>
    </lineage>
</organism>
<reference evidence="2" key="1">
    <citation type="submission" date="2022-11" db="UniProtKB">
        <authorList>
            <consortium name="WormBaseParasite"/>
        </authorList>
    </citation>
    <scope>IDENTIFICATION</scope>
</reference>
<evidence type="ECO:0000313" key="1">
    <source>
        <dbReference type="Proteomes" id="UP000887565"/>
    </source>
</evidence>
<name>A0A915JCB4_ROMCU</name>
<dbReference type="PANTHER" id="PTHR45128">
    <property type="entry name" value="METHYLTRANSFERASE TYPE 11"/>
    <property type="match status" value="1"/>
</dbReference>
<dbReference type="WBParaSite" id="nRc.2.0.1.t23802-RA">
    <property type="protein sequence ID" value="nRc.2.0.1.t23802-RA"/>
    <property type="gene ID" value="nRc.2.0.1.g23802"/>
</dbReference>
<protein>
    <submittedName>
        <fullName evidence="2">Uncharacterized protein</fullName>
    </submittedName>
</protein>
<proteinExistence type="predicted"/>
<evidence type="ECO:0000313" key="2">
    <source>
        <dbReference type="WBParaSite" id="nRc.2.0.1.t23802-RA"/>
    </source>
</evidence>
<dbReference type="InterPro" id="IPR053173">
    <property type="entry name" value="SAM-binding_MTase"/>
</dbReference>
<dbReference type="Proteomes" id="UP000887565">
    <property type="component" value="Unplaced"/>
</dbReference>